<keyword evidence="3" id="KW-1185">Reference proteome</keyword>
<keyword evidence="1" id="KW-1133">Transmembrane helix</keyword>
<dbReference type="EMBL" id="CP104275">
    <property type="protein sequence ID" value="UWX96293.1"/>
    <property type="molecule type" value="Genomic_DNA"/>
</dbReference>
<sequence length="126" mass="14002">MLLIVQIVLVVAVILVSLVLMRGGVNAKHLAVRRIMLMIFAVAAALSIFFPDTLTRFAGFLGIGRGTDLVLYATIVSFFVFMATTYQRFRNMETSITTLSRRIALDEAPRPWTADEGHKGADDLRQ</sequence>
<dbReference type="Proteomes" id="UP001059859">
    <property type="component" value="Chromosome"/>
</dbReference>
<evidence type="ECO:0000256" key="1">
    <source>
        <dbReference type="SAM" id="Phobius"/>
    </source>
</evidence>
<keyword evidence="1" id="KW-0472">Membrane</keyword>
<evidence type="ECO:0000313" key="3">
    <source>
        <dbReference type="Proteomes" id="UP001059859"/>
    </source>
</evidence>
<organism evidence="2 3">
    <name type="scientific">Arthrobacter zhaoxinii</name>
    <dbReference type="NCBI Taxonomy" id="2964616"/>
    <lineage>
        <taxon>Bacteria</taxon>
        <taxon>Bacillati</taxon>
        <taxon>Actinomycetota</taxon>
        <taxon>Actinomycetes</taxon>
        <taxon>Micrococcales</taxon>
        <taxon>Micrococcaceae</taxon>
        <taxon>Arthrobacter</taxon>
    </lineage>
</organism>
<proteinExistence type="predicted"/>
<feature type="transmembrane region" description="Helical" evidence="1">
    <location>
        <begin position="69"/>
        <end position="86"/>
    </location>
</feature>
<feature type="transmembrane region" description="Helical" evidence="1">
    <location>
        <begin position="37"/>
        <end position="63"/>
    </location>
</feature>
<accession>A0ABY5YNP6</accession>
<dbReference type="Pfam" id="PF10066">
    <property type="entry name" value="DUF2304"/>
    <property type="match status" value="1"/>
</dbReference>
<keyword evidence="1" id="KW-0812">Transmembrane</keyword>
<dbReference type="InterPro" id="IPR019277">
    <property type="entry name" value="DUF2304"/>
</dbReference>
<feature type="transmembrane region" description="Helical" evidence="1">
    <location>
        <begin position="6"/>
        <end position="25"/>
    </location>
</feature>
<gene>
    <name evidence="2" type="ORF">N2K95_11530</name>
</gene>
<reference evidence="2" key="1">
    <citation type="submission" date="2022-09" db="EMBL/GenBank/DDBJ databases">
        <title>Novel species in genus Arthrobacter.</title>
        <authorList>
            <person name="Liu Y."/>
        </authorList>
    </citation>
    <scope>NUCLEOTIDE SEQUENCE</scope>
    <source>
        <strain evidence="2">Zg-Y815</strain>
    </source>
</reference>
<dbReference type="RefSeq" id="WP_255790139.1">
    <property type="nucleotide sequence ID" value="NZ_CP104275.1"/>
</dbReference>
<protein>
    <submittedName>
        <fullName evidence="2">DUF2304 domain-containing protein</fullName>
    </submittedName>
</protein>
<name>A0ABY5YNP6_9MICC</name>
<evidence type="ECO:0000313" key="2">
    <source>
        <dbReference type="EMBL" id="UWX96293.1"/>
    </source>
</evidence>